<keyword evidence="2" id="KW-1185">Reference proteome</keyword>
<sequence>MPAKLPPELRSFVISNVHHKKDLVSLALTCHALRKEAQRALFSSPVIHIYPKPHRSQISFLESTTSSPDRLALMVRRLTITVHVSEEFWRLRAQEERHAQNVDHTRKSLIAWIEEVGEKLRKALQHMRGTTHLRFCYNADDSQFHPTWLMSLLNTCTFRLKTLVWEVEATDVELLIAKNLLQQDDLRTLKLKNVLQFDDDSQTNDLLRRFCPQLRTVSAPWPFVCAMLQHNRRILYVECSENFFGSWAFPTVVEQKHQHVKYLCWPSSFKNRSVSLPSFVNLILLEISFLNPEDYKPITLLPRLEILILTSCPEHEVITTSRRLLTQSTSLAKVYCMVDKSGRREFTCQTYEPASGEIQSNTVDVEEMRTWRAAAGLNFEDIMSTLLDVGHGRTRLDLWTL</sequence>
<name>A0A8H5F9G3_9AGAR</name>
<evidence type="ECO:0000313" key="1">
    <source>
        <dbReference type="EMBL" id="KAF5328108.1"/>
    </source>
</evidence>
<comment type="caution">
    <text evidence="1">The sequence shown here is derived from an EMBL/GenBank/DDBJ whole genome shotgun (WGS) entry which is preliminary data.</text>
</comment>
<accession>A0A8H5F9G3</accession>
<evidence type="ECO:0008006" key="3">
    <source>
        <dbReference type="Google" id="ProtNLM"/>
    </source>
</evidence>
<reference evidence="1 2" key="1">
    <citation type="journal article" date="2020" name="ISME J.">
        <title>Uncovering the hidden diversity of litter-decomposition mechanisms in mushroom-forming fungi.</title>
        <authorList>
            <person name="Floudas D."/>
            <person name="Bentzer J."/>
            <person name="Ahren D."/>
            <person name="Johansson T."/>
            <person name="Persson P."/>
            <person name="Tunlid A."/>
        </authorList>
    </citation>
    <scope>NUCLEOTIDE SEQUENCE [LARGE SCALE GENOMIC DNA]</scope>
    <source>
        <strain evidence="1 2">CBS 101986</strain>
    </source>
</reference>
<dbReference type="EMBL" id="JAACJJ010000006">
    <property type="protein sequence ID" value="KAF5328108.1"/>
    <property type="molecule type" value="Genomic_DNA"/>
</dbReference>
<dbReference type="Proteomes" id="UP000567179">
    <property type="component" value="Unassembled WGS sequence"/>
</dbReference>
<dbReference type="AlphaFoldDB" id="A0A8H5F9G3"/>
<proteinExistence type="predicted"/>
<evidence type="ECO:0000313" key="2">
    <source>
        <dbReference type="Proteomes" id="UP000567179"/>
    </source>
</evidence>
<organism evidence="1 2">
    <name type="scientific">Psilocybe cf. subviscida</name>
    <dbReference type="NCBI Taxonomy" id="2480587"/>
    <lineage>
        <taxon>Eukaryota</taxon>
        <taxon>Fungi</taxon>
        <taxon>Dikarya</taxon>
        <taxon>Basidiomycota</taxon>
        <taxon>Agaricomycotina</taxon>
        <taxon>Agaricomycetes</taxon>
        <taxon>Agaricomycetidae</taxon>
        <taxon>Agaricales</taxon>
        <taxon>Agaricineae</taxon>
        <taxon>Strophariaceae</taxon>
        <taxon>Psilocybe</taxon>
    </lineage>
</organism>
<gene>
    <name evidence="1" type="ORF">D9619_013631</name>
</gene>
<protein>
    <recommendedName>
        <fullName evidence="3">F-box domain-containing protein</fullName>
    </recommendedName>
</protein>